<name>A0ABY8FU60_9SPHN</name>
<accession>A0ABY8FU60</accession>
<evidence type="ECO:0000259" key="1">
    <source>
        <dbReference type="Pfam" id="PF05239"/>
    </source>
</evidence>
<dbReference type="PANTHER" id="PTHR36505">
    <property type="entry name" value="BLR1072 PROTEIN"/>
    <property type="match status" value="1"/>
</dbReference>
<dbReference type="RefSeq" id="WP_278016477.1">
    <property type="nucleotide sequence ID" value="NZ_CP121106.1"/>
</dbReference>
<dbReference type="Pfam" id="PF05239">
    <property type="entry name" value="PRC"/>
    <property type="match status" value="1"/>
</dbReference>
<dbReference type="InterPro" id="IPR027275">
    <property type="entry name" value="PRC-brl_dom"/>
</dbReference>
<evidence type="ECO:0000313" key="3">
    <source>
        <dbReference type="Proteomes" id="UP001215827"/>
    </source>
</evidence>
<evidence type="ECO:0000313" key="2">
    <source>
        <dbReference type="EMBL" id="WFL77785.1"/>
    </source>
</evidence>
<dbReference type="EMBL" id="CP121106">
    <property type="protein sequence ID" value="WFL77785.1"/>
    <property type="molecule type" value="Genomic_DNA"/>
</dbReference>
<keyword evidence="3" id="KW-1185">Reference proteome</keyword>
<proteinExistence type="predicted"/>
<dbReference type="PANTHER" id="PTHR36505:SF1">
    <property type="entry name" value="BLR1072 PROTEIN"/>
    <property type="match status" value="1"/>
</dbReference>
<dbReference type="SUPFAM" id="SSF50346">
    <property type="entry name" value="PRC-barrel domain"/>
    <property type="match status" value="1"/>
</dbReference>
<feature type="domain" description="PRC-barrel" evidence="1">
    <location>
        <begin position="37"/>
        <end position="106"/>
    </location>
</feature>
<reference evidence="2 3" key="1">
    <citation type="submission" date="2023-03" db="EMBL/GenBank/DDBJ databases">
        <title>Altererythrobacter sp. CAU 1644 isolated from sand.</title>
        <authorList>
            <person name="Kim W."/>
        </authorList>
    </citation>
    <scope>NUCLEOTIDE SEQUENCE [LARGE SCALE GENOMIC DNA]</scope>
    <source>
        <strain evidence="2 3">CAU 1644</strain>
    </source>
</reference>
<organism evidence="2 3">
    <name type="scientific">Altererythrobacter arenosus</name>
    <dbReference type="NCBI Taxonomy" id="3032592"/>
    <lineage>
        <taxon>Bacteria</taxon>
        <taxon>Pseudomonadati</taxon>
        <taxon>Pseudomonadota</taxon>
        <taxon>Alphaproteobacteria</taxon>
        <taxon>Sphingomonadales</taxon>
        <taxon>Erythrobacteraceae</taxon>
        <taxon>Altererythrobacter</taxon>
    </lineage>
</organism>
<dbReference type="Gene3D" id="2.30.30.240">
    <property type="entry name" value="PRC-barrel domain"/>
    <property type="match status" value="1"/>
</dbReference>
<dbReference type="InterPro" id="IPR011033">
    <property type="entry name" value="PRC_barrel-like_sf"/>
</dbReference>
<dbReference type="Proteomes" id="UP001215827">
    <property type="component" value="Chromosome"/>
</dbReference>
<gene>
    <name evidence="2" type="ORF">P7228_01570</name>
</gene>
<sequence length="142" mass="15735">MAETIEKKQKQHVMLSLRERAGEDPCFAREQGPDLVSSTHVTGTAVYRPNGTKIGRVDRVMIGKYSGQVQYVLISFGGFLGIGAELRPVPWEALVYSKDLGGFVVSAEDDVLESSPYLEGNEEPNWSSAYGQYVFTHWGLAY</sequence>
<protein>
    <submittedName>
        <fullName evidence="2">PRC-barrel domain-containing protein</fullName>
    </submittedName>
</protein>